<protein>
    <recommendedName>
        <fullName evidence="1">Cupin type-2 domain-containing protein</fullName>
    </recommendedName>
</protein>
<dbReference type="SUPFAM" id="SSF51182">
    <property type="entry name" value="RmlC-like cupins"/>
    <property type="match status" value="1"/>
</dbReference>
<dbReference type="InterPro" id="IPR014710">
    <property type="entry name" value="RmlC-like_jellyroll"/>
</dbReference>
<dbReference type="Gene3D" id="2.60.120.10">
    <property type="entry name" value="Jelly Rolls"/>
    <property type="match status" value="1"/>
</dbReference>
<dbReference type="EMBL" id="UINC01007014">
    <property type="protein sequence ID" value="SVA30949.1"/>
    <property type="molecule type" value="Genomic_DNA"/>
</dbReference>
<proteinExistence type="predicted"/>
<gene>
    <name evidence="2" type="ORF">METZ01_LOCUS83803</name>
</gene>
<dbReference type="InterPro" id="IPR013096">
    <property type="entry name" value="Cupin_2"/>
</dbReference>
<evidence type="ECO:0000259" key="1">
    <source>
        <dbReference type="Pfam" id="PF07883"/>
    </source>
</evidence>
<organism evidence="2">
    <name type="scientific">marine metagenome</name>
    <dbReference type="NCBI Taxonomy" id="408172"/>
    <lineage>
        <taxon>unclassified sequences</taxon>
        <taxon>metagenomes</taxon>
        <taxon>ecological metagenomes</taxon>
    </lineage>
</organism>
<accession>A0A381US14</accession>
<name>A0A381US14_9ZZZZ</name>
<dbReference type="Pfam" id="PF07883">
    <property type="entry name" value="Cupin_2"/>
    <property type="match status" value="1"/>
</dbReference>
<dbReference type="AlphaFoldDB" id="A0A381US14"/>
<sequence>MKKTITMFLMSALILGCVNETKTKKTMFKSGNLMTDVSVGPFGASLAYPAGEPSVTTTMNVWEPGFESPWHYHPYSGPVVVIQGELTVDFDTESSLDDLSSGKTSTAQSVYKAGESFLAVSNTWHVSSNQGSEDLVFMVSWLGEKGQPIKVVKQ</sequence>
<evidence type="ECO:0000313" key="2">
    <source>
        <dbReference type="EMBL" id="SVA30949.1"/>
    </source>
</evidence>
<reference evidence="2" key="1">
    <citation type="submission" date="2018-05" db="EMBL/GenBank/DDBJ databases">
        <authorList>
            <person name="Lanie J.A."/>
            <person name="Ng W.-L."/>
            <person name="Kazmierczak K.M."/>
            <person name="Andrzejewski T.M."/>
            <person name="Davidsen T.M."/>
            <person name="Wayne K.J."/>
            <person name="Tettelin H."/>
            <person name="Glass J.I."/>
            <person name="Rusch D."/>
            <person name="Podicherti R."/>
            <person name="Tsui H.-C.T."/>
            <person name="Winkler M.E."/>
        </authorList>
    </citation>
    <scope>NUCLEOTIDE SEQUENCE</scope>
</reference>
<dbReference type="PROSITE" id="PS51257">
    <property type="entry name" value="PROKAR_LIPOPROTEIN"/>
    <property type="match status" value="1"/>
</dbReference>
<feature type="domain" description="Cupin type-2" evidence="1">
    <location>
        <begin position="62"/>
        <end position="139"/>
    </location>
</feature>
<dbReference type="InterPro" id="IPR011051">
    <property type="entry name" value="RmlC_Cupin_sf"/>
</dbReference>